<dbReference type="SUPFAM" id="SSF89372">
    <property type="entry name" value="Fucose-specific lectin"/>
    <property type="match status" value="2"/>
</dbReference>
<keyword evidence="2" id="KW-1185">Reference proteome</keyword>
<accession>A0A5N5WA29</accession>
<dbReference type="InterPro" id="IPR024079">
    <property type="entry name" value="MetalloPept_cat_dom_sf"/>
</dbReference>
<dbReference type="Pfam" id="PF09471">
    <property type="entry name" value="Peptidase_M64"/>
    <property type="match status" value="2"/>
</dbReference>
<organism evidence="1 2">
    <name type="scientific">Streptomyces mobaraensis</name>
    <name type="common">Streptoverticillium mobaraense</name>
    <dbReference type="NCBI Taxonomy" id="35621"/>
    <lineage>
        <taxon>Bacteria</taxon>
        <taxon>Bacillati</taxon>
        <taxon>Actinomycetota</taxon>
        <taxon>Actinomycetes</taxon>
        <taxon>Kitasatosporales</taxon>
        <taxon>Streptomycetaceae</taxon>
        <taxon>Streptomyces</taxon>
    </lineage>
</organism>
<gene>
    <name evidence="1" type="ORF">FRZ00_11305</name>
</gene>
<dbReference type="AlphaFoldDB" id="A0A5N5WA29"/>
<evidence type="ECO:0000313" key="1">
    <source>
        <dbReference type="EMBL" id="KAB7847286.1"/>
    </source>
</evidence>
<name>A0A5N5WA29_STRMB</name>
<dbReference type="Proteomes" id="UP000327000">
    <property type="component" value="Unassembled WGS sequence"/>
</dbReference>
<dbReference type="InterPro" id="IPR019026">
    <property type="entry name" value="Peptidase_M64_IgA"/>
</dbReference>
<sequence>MGTGDGAVIGTTKIVDNGPANARWNLVIMGDGYRATELGQFAANARSFVDTLFATAPFTGLRSAINVYRVDVRSADSGADDPTACGGTGAAPATYFDAAFCNNGTRRLLTVNTGTALTVAGQQVPQWNMVMVIVNSTVYGGSGGSVAVFSLAPNANEIGLHEMGHTAFGLADEYEYYLGCGVDTNRNTHPAVEPAQPNVTIDPNRATNKWRDLVAPATAMPTTRNPNCTLCDTQPNPVGAATVGAFEGADYYHCAAFRPQYNCRMRVLGQPFCAVCQRRIRQTLLPRLPANRVTSVARTSGHLDVFWVNTDGKVWSNWWDQQAGNSWGDHGAFPIARDWPVPAAHDTGVTSVARTSGHLDVFWAGTDGKVWSNWWDQIAGNGWYDHGAFPIAREFPIPAAPGTGIASVARTSGHLDVFWAGTDGKIWSNWWDQNAGAGWYDHGAFPIARDFPVQAASGSGVAAVARTSGHLDVFWAGTDGKIWSNWWDQNAGAGWYDHGAFPIAASFPVPAAPGSGVAAVARTSGHLDVFWVGTDGKIWSNWWDQIAGNGWYDHGAFPIAASFAVPAAPGTGVAAVARTSGHLDVFWVGTDGKVWSAWWDQSAGNGWYDHGVFPIAAQWPVPAVPGSGVTAVARTSGHLDVFWAGANGKVWSAWWDQSAGNGWYDHGVFSI</sequence>
<dbReference type="Gene3D" id="3.40.390.10">
    <property type="entry name" value="Collagenase (Catalytic Domain)"/>
    <property type="match status" value="1"/>
</dbReference>
<dbReference type="Gene3D" id="2.120.10.70">
    <property type="entry name" value="Fucose-specific lectin"/>
    <property type="match status" value="2"/>
</dbReference>
<reference evidence="1 2" key="1">
    <citation type="journal article" date="2019" name="Microb. Cell Fact.">
        <title>Exploring novel herbicidin analogues by transcriptional regulator overexpression and MS/MS molecular networking.</title>
        <authorList>
            <person name="Shi Y."/>
            <person name="Gu R."/>
            <person name="Li Y."/>
            <person name="Wang X."/>
            <person name="Ren W."/>
            <person name="Li X."/>
            <person name="Wang L."/>
            <person name="Xie Y."/>
            <person name="Hong B."/>
        </authorList>
    </citation>
    <scope>NUCLEOTIDE SEQUENCE [LARGE SCALE GENOMIC DNA]</scope>
    <source>
        <strain evidence="1 2">US-43</strain>
    </source>
</reference>
<evidence type="ECO:0008006" key="3">
    <source>
        <dbReference type="Google" id="ProtNLM"/>
    </source>
</evidence>
<dbReference type="RefSeq" id="WP_152263320.1">
    <property type="nucleotide sequence ID" value="NZ_VOKX01000016.1"/>
</dbReference>
<dbReference type="OrthoDB" id="5240615at2"/>
<protein>
    <recommendedName>
        <fullName evidence="3">IgA Peptidase M64</fullName>
    </recommendedName>
</protein>
<proteinExistence type="predicted"/>
<evidence type="ECO:0000313" key="2">
    <source>
        <dbReference type="Proteomes" id="UP000327000"/>
    </source>
</evidence>
<comment type="caution">
    <text evidence="1">The sequence shown here is derived from an EMBL/GenBank/DDBJ whole genome shotgun (WGS) entry which is preliminary data.</text>
</comment>
<dbReference type="GO" id="GO:0008237">
    <property type="term" value="F:metallopeptidase activity"/>
    <property type="evidence" value="ECO:0007669"/>
    <property type="project" value="InterPro"/>
</dbReference>
<dbReference type="EMBL" id="VOKX01000016">
    <property type="protein sequence ID" value="KAB7847286.1"/>
    <property type="molecule type" value="Genomic_DNA"/>
</dbReference>